<evidence type="ECO:0000313" key="1">
    <source>
        <dbReference type="EMBL" id="MCY1013371.1"/>
    </source>
</evidence>
<proteinExistence type="predicted"/>
<keyword evidence="2" id="KW-1185">Reference proteome</keyword>
<dbReference type="AlphaFoldDB" id="A0A9X3F8F8"/>
<name>A0A9X3F8F8_9BACT</name>
<sequence>MGKVDLAFSISLRWTMKEARVVIARPGGAQATAAAREIARACGPTRAIEDGDGGYRSSSGPWNIFSR</sequence>
<dbReference type="EMBL" id="JAPNKE010000002">
    <property type="protein sequence ID" value="MCY1013371.1"/>
    <property type="molecule type" value="Genomic_DNA"/>
</dbReference>
<reference evidence="1" key="1">
    <citation type="submission" date="2022-11" db="EMBL/GenBank/DDBJ databases">
        <title>Minimal conservation of predation-associated metabolite biosynthetic gene clusters underscores biosynthetic potential of Myxococcota including descriptions for ten novel species: Archangium lansinium sp. nov., Myxococcus landrumus sp. nov., Nannocystis bai.</title>
        <authorList>
            <person name="Ahearne A."/>
            <person name="Stevens C."/>
            <person name="Phillips K."/>
        </authorList>
    </citation>
    <scope>NUCLEOTIDE SEQUENCE</scope>
    <source>
        <strain evidence="1">Na p29</strain>
    </source>
</reference>
<evidence type="ECO:0000313" key="2">
    <source>
        <dbReference type="Proteomes" id="UP001150924"/>
    </source>
</evidence>
<dbReference type="Proteomes" id="UP001150924">
    <property type="component" value="Unassembled WGS sequence"/>
</dbReference>
<dbReference type="RefSeq" id="WP_267777243.1">
    <property type="nucleotide sequence ID" value="NZ_JAPNKE010000002.1"/>
</dbReference>
<accession>A0A9X3F8F8</accession>
<organism evidence="1 2">
    <name type="scientific">Nannocystis pusilla</name>
    <dbReference type="NCBI Taxonomy" id="889268"/>
    <lineage>
        <taxon>Bacteria</taxon>
        <taxon>Pseudomonadati</taxon>
        <taxon>Myxococcota</taxon>
        <taxon>Polyangia</taxon>
        <taxon>Nannocystales</taxon>
        <taxon>Nannocystaceae</taxon>
        <taxon>Nannocystis</taxon>
    </lineage>
</organism>
<protein>
    <submittedName>
        <fullName evidence="1">Uncharacterized protein</fullName>
    </submittedName>
</protein>
<gene>
    <name evidence="1" type="ORF">OV079_49170</name>
</gene>
<comment type="caution">
    <text evidence="1">The sequence shown here is derived from an EMBL/GenBank/DDBJ whole genome shotgun (WGS) entry which is preliminary data.</text>
</comment>